<dbReference type="EMBL" id="OANS01000003">
    <property type="protein sequence ID" value="SNX29095.1"/>
    <property type="molecule type" value="Genomic_DNA"/>
</dbReference>
<keyword evidence="4" id="KW-0378">Hydrolase</keyword>
<feature type="transmembrane region" description="Helical" evidence="1">
    <location>
        <begin position="142"/>
        <end position="163"/>
    </location>
</feature>
<feature type="transmembrane region" description="Helical" evidence="1">
    <location>
        <begin position="205"/>
        <end position="221"/>
    </location>
</feature>
<dbReference type="PANTHER" id="PTHR23028:SF53">
    <property type="entry name" value="ACYL_TRANSF_3 DOMAIN-CONTAINING PROTEIN"/>
    <property type="match status" value="1"/>
</dbReference>
<dbReference type="RefSeq" id="WP_096673768.1">
    <property type="nucleotide sequence ID" value="NZ_OANS01000003.1"/>
</dbReference>
<feature type="transmembrane region" description="Helical" evidence="1">
    <location>
        <begin position="19"/>
        <end position="35"/>
    </location>
</feature>
<evidence type="ECO:0000259" key="3">
    <source>
        <dbReference type="Pfam" id="PF19040"/>
    </source>
</evidence>
<dbReference type="GO" id="GO:0016747">
    <property type="term" value="F:acyltransferase activity, transferring groups other than amino-acyl groups"/>
    <property type="evidence" value="ECO:0007669"/>
    <property type="project" value="InterPro"/>
</dbReference>
<dbReference type="Pfam" id="PF19040">
    <property type="entry name" value="SGNH"/>
    <property type="match status" value="1"/>
</dbReference>
<dbReference type="GO" id="GO:0016787">
    <property type="term" value="F:hydrolase activity"/>
    <property type="evidence" value="ECO:0007669"/>
    <property type="project" value="UniProtKB-KW"/>
</dbReference>
<dbReference type="InterPro" id="IPR050879">
    <property type="entry name" value="Acyltransferase_3"/>
</dbReference>
<keyword evidence="1" id="KW-0472">Membrane</keyword>
<dbReference type="InterPro" id="IPR043968">
    <property type="entry name" value="SGNH"/>
</dbReference>
<keyword evidence="4" id="KW-0012">Acyltransferase</keyword>
<gene>
    <name evidence="4" type="ORF">SAMN06295945_1459</name>
</gene>
<dbReference type="Proteomes" id="UP000218069">
    <property type="component" value="Unassembled WGS sequence"/>
</dbReference>
<name>A0A240E0Y0_9BURK</name>
<evidence type="ECO:0000313" key="4">
    <source>
        <dbReference type="EMBL" id="SNX29095.1"/>
    </source>
</evidence>
<dbReference type="GO" id="GO:0009103">
    <property type="term" value="P:lipopolysaccharide biosynthetic process"/>
    <property type="evidence" value="ECO:0007669"/>
    <property type="project" value="TreeGrafter"/>
</dbReference>
<feature type="domain" description="SGNH" evidence="3">
    <location>
        <begin position="420"/>
        <end position="629"/>
    </location>
</feature>
<evidence type="ECO:0000259" key="2">
    <source>
        <dbReference type="Pfam" id="PF01757"/>
    </source>
</evidence>
<dbReference type="InterPro" id="IPR002656">
    <property type="entry name" value="Acyl_transf_3_dom"/>
</dbReference>
<keyword evidence="1" id="KW-0812">Transmembrane</keyword>
<dbReference type="OrthoDB" id="9814807at2"/>
<organism evidence="4 5">
    <name type="scientific">Polynucleobacter meluiroseus</name>
    <dbReference type="NCBI Taxonomy" id="1938814"/>
    <lineage>
        <taxon>Bacteria</taxon>
        <taxon>Pseudomonadati</taxon>
        <taxon>Pseudomonadota</taxon>
        <taxon>Betaproteobacteria</taxon>
        <taxon>Burkholderiales</taxon>
        <taxon>Burkholderiaceae</taxon>
        <taxon>Polynucleobacter</taxon>
    </lineage>
</organism>
<feature type="transmembrane region" description="Helical" evidence="1">
    <location>
        <begin position="260"/>
        <end position="281"/>
    </location>
</feature>
<dbReference type="GO" id="GO:0016020">
    <property type="term" value="C:membrane"/>
    <property type="evidence" value="ECO:0007669"/>
    <property type="project" value="TreeGrafter"/>
</dbReference>
<dbReference type="PANTHER" id="PTHR23028">
    <property type="entry name" value="ACETYLTRANSFERASE"/>
    <property type="match status" value="1"/>
</dbReference>
<accession>A0A240E0Y0</accession>
<keyword evidence="4" id="KW-0808">Transferase</keyword>
<feature type="transmembrane region" description="Helical" evidence="1">
    <location>
        <begin position="355"/>
        <end position="372"/>
    </location>
</feature>
<proteinExistence type="predicted"/>
<reference evidence="5" key="1">
    <citation type="submission" date="2017-08" db="EMBL/GenBank/DDBJ databases">
        <authorList>
            <person name="Varghese N."/>
            <person name="Submissions S."/>
        </authorList>
    </citation>
    <scope>NUCLEOTIDE SEQUENCE [LARGE SCALE GENOMIC DNA]</scope>
    <source>
        <strain evidence="5">AP-Melu-1000-B4</strain>
    </source>
</reference>
<evidence type="ECO:0000313" key="5">
    <source>
        <dbReference type="Proteomes" id="UP000218069"/>
    </source>
</evidence>
<feature type="transmembrane region" description="Helical" evidence="1">
    <location>
        <begin position="233"/>
        <end position="254"/>
    </location>
</feature>
<feature type="transmembrane region" description="Helical" evidence="1">
    <location>
        <begin position="175"/>
        <end position="193"/>
    </location>
</feature>
<feature type="domain" description="Acyltransferase 3" evidence="2">
    <location>
        <begin position="16"/>
        <end position="340"/>
    </location>
</feature>
<dbReference type="Pfam" id="PF01757">
    <property type="entry name" value="Acyl_transf_3"/>
    <property type="match status" value="1"/>
</dbReference>
<feature type="transmembrane region" description="Helical" evidence="1">
    <location>
        <begin position="41"/>
        <end position="61"/>
    </location>
</feature>
<feature type="transmembrane region" description="Helical" evidence="1">
    <location>
        <begin position="290"/>
        <end position="310"/>
    </location>
</feature>
<dbReference type="AlphaFoldDB" id="A0A240E0Y0"/>
<sequence>MTAVAIDDKKLAYRPDIDGLRAIAVSLVVIFHAFPDFLTGGFIGVDVFFVISGYLISRILFQEYAQEKFSITRFYIHRINRIFPALIVVMLSCYAFGWFNLLADEFKLLGKHISSGAGFISNWVLWNESGYFDRSSDAKPLLHLWSLGIEEQFYLIWPFLVGLCLRWKISVLKTAIAIALLTFAINIFIVFTNSNPAAAFYLPQARFWELMIGAILAYFAHNKQLESMSLRKCDWLSIVGLSLIIICAIVISRFNAFPGFWALMPALGSAALIAAGPNALCNRLILKQKVLVWIGLISYPLYLWHWPLLSFEYILHGEAESILIRLITVALSVALAACTYYLIERPIRFGAHKGVKSIILLILMIFIGYQGFNTYHRDGYVFRLKHLQFRLPPELLALSINPEKPAEPIAIAKSKAIETNRPAIFLWGDSYAGHLVAGYKEQFGQKFEIVELGSGCPALFNTELSNRKNCPQWAEINFARVLKERPAQLILAANWTDYPNWMDVSKTISLLQENGYTKITLVGPAPQWKDTLYKQLYLHYAFNRSQEGDNYQVPYRMKFGLKQNFFQIEPEMRQLAQKLGVHYLSIVDILCNPEGCITRFGDTADKLSSFDGGHLTTYTSNYVVERFNPK</sequence>
<feature type="transmembrane region" description="Helical" evidence="1">
    <location>
        <begin position="322"/>
        <end position="343"/>
    </location>
</feature>
<keyword evidence="5" id="KW-1185">Reference proteome</keyword>
<feature type="transmembrane region" description="Helical" evidence="1">
    <location>
        <begin position="82"/>
        <end position="101"/>
    </location>
</feature>
<protein>
    <submittedName>
        <fullName evidence="4">Peptidoglycan/LPS O-acetylase OafA/YrhL, contains acyltransferase and SGNH-hydrolase domains</fullName>
    </submittedName>
</protein>
<evidence type="ECO:0000256" key="1">
    <source>
        <dbReference type="SAM" id="Phobius"/>
    </source>
</evidence>
<keyword evidence="1" id="KW-1133">Transmembrane helix</keyword>